<dbReference type="EMBL" id="JAPFQI010000022">
    <property type="protein sequence ID" value="MCW8087818.1"/>
    <property type="molecule type" value="Genomic_DNA"/>
</dbReference>
<dbReference type="RefSeq" id="WP_301592024.1">
    <property type="nucleotide sequence ID" value="NZ_JAPFQI010000022.1"/>
</dbReference>
<evidence type="ECO:0000313" key="1">
    <source>
        <dbReference type="EMBL" id="MCW8087818.1"/>
    </source>
</evidence>
<sequence length="98" mass="10800">MVAALRMLEREAGITGALLDVELHGESVFPIAAMLQRKGIPFAFVMEQPARDIPFAFRHVASLPKSTHAGRALRLLRRDQDCGSLSVVDNPEKDRFAA</sequence>
<dbReference type="Gene3D" id="3.40.50.2300">
    <property type="match status" value="1"/>
</dbReference>
<protein>
    <recommendedName>
        <fullName evidence="3">Transposase</fullName>
    </recommendedName>
</protein>
<accession>A0ABT3P0V9</accession>
<evidence type="ECO:0000313" key="2">
    <source>
        <dbReference type="Proteomes" id="UP001526430"/>
    </source>
</evidence>
<keyword evidence="2" id="KW-1185">Reference proteome</keyword>
<organism evidence="1 2">
    <name type="scientific">Sabulicella glaciei</name>
    <dbReference type="NCBI Taxonomy" id="2984948"/>
    <lineage>
        <taxon>Bacteria</taxon>
        <taxon>Pseudomonadati</taxon>
        <taxon>Pseudomonadota</taxon>
        <taxon>Alphaproteobacteria</taxon>
        <taxon>Acetobacterales</taxon>
        <taxon>Acetobacteraceae</taxon>
        <taxon>Sabulicella</taxon>
    </lineage>
</organism>
<name>A0ABT3P0V9_9PROT</name>
<proteinExistence type="predicted"/>
<comment type="caution">
    <text evidence="1">The sequence shown here is derived from an EMBL/GenBank/DDBJ whole genome shotgun (WGS) entry which is preliminary data.</text>
</comment>
<dbReference type="Proteomes" id="UP001526430">
    <property type="component" value="Unassembled WGS sequence"/>
</dbReference>
<evidence type="ECO:0008006" key="3">
    <source>
        <dbReference type="Google" id="ProtNLM"/>
    </source>
</evidence>
<reference evidence="1 2" key="1">
    <citation type="submission" date="2022-10" db="EMBL/GenBank/DDBJ databases">
        <title>Roseococcus glaciei nov., sp. nov., isolated from glacier.</title>
        <authorList>
            <person name="Liu Q."/>
            <person name="Xin Y.-H."/>
        </authorList>
    </citation>
    <scope>NUCLEOTIDE SEQUENCE [LARGE SCALE GENOMIC DNA]</scope>
    <source>
        <strain evidence="1 2">MDT2-1-1</strain>
    </source>
</reference>
<gene>
    <name evidence="1" type="ORF">OF850_19605</name>
</gene>